<dbReference type="PROSITE" id="PS00645">
    <property type="entry name" value="COMPLEX1_51K_2"/>
    <property type="match status" value="1"/>
</dbReference>
<dbReference type="PANTHER" id="PTHR43578">
    <property type="entry name" value="NADH-QUINONE OXIDOREDUCTASE SUBUNIT F"/>
    <property type="match status" value="1"/>
</dbReference>
<evidence type="ECO:0000256" key="4">
    <source>
        <dbReference type="ARBA" id="ARBA00023004"/>
    </source>
</evidence>
<dbReference type="InterPro" id="IPR037207">
    <property type="entry name" value="Nuop51_4Fe4S-bd_sf"/>
</dbReference>
<dbReference type="AlphaFoldDB" id="A0A9X1L023"/>
<dbReference type="EMBL" id="JAIXNE010000004">
    <property type="protein sequence ID" value="MCA6076802.1"/>
    <property type="molecule type" value="Genomic_DNA"/>
</dbReference>
<dbReference type="SUPFAM" id="SSF142019">
    <property type="entry name" value="Nqo1 FMN-binding domain-like"/>
    <property type="match status" value="1"/>
</dbReference>
<accession>A0A9X1L023</accession>
<dbReference type="InterPro" id="IPR037225">
    <property type="entry name" value="Nuo51_FMN-bd_sf"/>
</dbReference>
<dbReference type="InterPro" id="IPR019575">
    <property type="entry name" value="Nuop51_4Fe4S-bd"/>
</dbReference>
<dbReference type="PANTHER" id="PTHR43578:SF3">
    <property type="entry name" value="NADH-QUINONE OXIDOREDUCTASE SUBUNIT F"/>
    <property type="match status" value="1"/>
</dbReference>
<keyword evidence="3" id="KW-0479">Metal-binding</keyword>
<comment type="similarity">
    <text evidence="1">Belongs to the complex I 51 kDa subunit family.</text>
</comment>
<protein>
    <submittedName>
        <fullName evidence="9">NAD(P)H-dependent oxidoreductase subunit E</fullName>
    </submittedName>
</protein>
<dbReference type="Proteomes" id="UP001139409">
    <property type="component" value="Unassembled WGS sequence"/>
</dbReference>
<dbReference type="Gene3D" id="3.40.50.11540">
    <property type="entry name" value="NADH-ubiquinone oxidoreductase 51kDa subunit"/>
    <property type="match status" value="1"/>
</dbReference>
<evidence type="ECO:0000313" key="7">
    <source>
        <dbReference type="EMBL" id="MCA6074497.1"/>
    </source>
</evidence>
<dbReference type="CDD" id="cd02980">
    <property type="entry name" value="TRX_Fd_family"/>
    <property type="match status" value="1"/>
</dbReference>
<dbReference type="InterPro" id="IPR011538">
    <property type="entry name" value="Nuo51_FMN-bd"/>
</dbReference>
<keyword evidence="10" id="KW-1185">Reference proteome</keyword>
<evidence type="ECO:0000256" key="2">
    <source>
        <dbReference type="ARBA" id="ARBA00022485"/>
    </source>
</evidence>
<dbReference type="GO" id="GO:0046872">
    <property type="term" value="F:metal ion binding"/>
    <property type="evidence" value="ECO:0007669"/>
    <property type="project" value="UniProtKB-KW"/>
</dbReference>
<dbReference type="GO" id="GO:0008137">
    <property type="term" value="F:NADH dehydrogenase (ubiquinone) activity"/>
    <property type="evidence" value="ECO:0007669"/>
    <property type="project" value="InterPro"/>
</dbReference>
<dbReference type="Pfam" id="PF10589">
    <property type="entry name" value="NADH_4Fe-4S"/>
    <property type="match status" value="1"/>
</dbReference>
<reference evidence="9" key="1">
    <citation type="submission" date="2021-09" db="EMBL/GenBank/DDBJ databases">
        <title>Fulvivirga sp. isolated from coastal sediment.</title>
        <authorList>
            <person name="Yu H."/>
        </authorList>
    </citation>
    <scope>NUCLEOTIDE SEQUENCE</scope>
    <source>
        <strain evidence="9">1062</strain>
    </source>
</reference>
<dbReference type="Gene3D" id="3.10.20.600">
    <property type="match status" value="1"/>
</dbReference>
<dbReference type="SUPFAM" id="SSF140490">
    <property type="entry name" value="Nqo1C-terminal domain-like"/>
    <property type="match status" value="1"/>
</dbReference>
<dbReference type="EMBL" id="JAIXNE010000002">
    <property type="protein sequence ID" value="MCA6074497.1"/>
    <property type="molecule type" value="Genomic_DNA"/>
</dbReference>
<sequence>MSGNLSHLLSRKPLSNGLLNAQHRASADSGEVSPEQAGTIAADFNVGPANVLGSSSFYDFLKPANKGKKVYVCSGSACMLAGTQPALRQNIEQLVGAAEIGEMCCLGRCHENSAMHYNGINYSGCTTEDVRGILKDELTDGYDTYHVESDLGDSVLMPWMSNMEDFKPLINSILNDHEENLLHEIKLSELRGRGGGGFPMSVKINALLQSDSKVKYIVCNADEGDPGSYSDRYLMEHRPHQVLFGMFLTGYITGAQSGIIYVRAEYPESLRIMQDAAAQWNQLKPDHTNFTFTFEIVKGAGSYVVGEETALLSSIEGQRPEVRVRPPYPVEKGLFGKPTLVNNVETFANLPYIAEHGGEAFSRLGTAKSKGTKLVSLDSHFNRPGVYEVLMGTSLSHVVYTLGQGFRSPVKALHIGGPLGGVVPVNMIDSLTLDFESFREAGFELGHASILAIPESFPMIDYMIHLFEFVAHESCGKCFPCRLGSKRGFELLKASLIGSRINSTEFRDLLEALQYGSLCGLGSGLTTPIRNILRHFHSEIEAYFKND</sequence>
<evidence type="ECO:0000313" key="10">
    <source>
        <dbReference type="Proteomes" id="UP001139409"/>
    </source>
</evidence>
<name>A0A9X1L023_9BACT</name>
<dbReference type="Pfam" id="PF01512">
    <property type="entry name" value="Complex1_51K"/>
    <property type="match status" value="1"/>
</dbReference>
<dbReference type="InterPro" id="IPR001949">
    <property type="entry name" value="NADH-UbQ_OxRdtase_51kDa_CS"/>
</dbReference>
<dbReference type="GO" id="GO:0051539">
    <property type="term" value="F:4 iron, 4 sulfur cluster binding"/>
    <property type="evidence" value="ECO:0007669"/>
    <property type="project" value="UniProtKB-KW"/>
</dbReference>
<evidence type="ECO:0000256" key="3">
    <source>
        <dbReference type="ARBA" id="ARBA00022723"/>
    </source>
</evidence>
<evidence type="ECO:0000259" key="6">
    <source>
        <dbReference type="SMART" id="SM00928"/>
    </source>
</evidence>
<dbReference type="RefSeq" id="WP_225697612.1">
    <property type="nucleotide sequence ID" value="NZ_JAIXNE010000002.1"/>
</dbReference>
<keyword evidence="5" id="KW-0411">Iron-sulfur</keyword>
<dbReference type="Gene3D" id="3.40.30.10">
    <property type="entry name" value="Glutaredoxin"/>
    <property type="match status" value="1"/>
</dbReference>
<dbReference type="SUPFAM" id="SSF142984">
    <property type="entry name" value="Nqo1 middle domain-like"/>
    <property type="match status" value="1"/>
</dbReference>
<dbReference type="Pfam" id="PF01257">
    <property type="entry name" value="2Fe-2S_thioredx"/>
    <property type="match status" value="1"/>
</dbReference>
<comment type="caution">
    <text evidence="9">The sequence shown here is derived from an EMBL/GenBank/DDBJ whole genome shotgun (WGS) entry which is preliminary data.</text>
</comment>
<evidence type="ECO:0000256" key="1">
    <source>
        <dbReference type="ARBA" id="ARBA00007523"/>
    </source>
</evidence>
<dbReference type="Gene3D" id="1.20.1440.230">
    <property type="entry name" value="NADH-ubiquinone oxidoreductase 51kDa subunit, iron-sulphur binding domain"/>
    <property type="match status" value="1"/>
</dbReference>
<proteinExistence type="inferred from homology"/>
<dbReference type="InterPro" id="IPR036249">
    <property type="entry name" value="Thioredoxin-like_sf"/>
</dbReference>
<organism evidence="9 10">
    <name type="scientific">Fulvivirga sedimenti</name>
    <dbReference type="NCBI Taxonomy" id="2879465"/>
    <lineage>
        <taxon>Bacteria</taxon>
        <taxon>Pseudomonadati</taxon>
        <taxon>Bacteroidota</taxon>
        <taxon>Cytophagia</taxon>
        <taxon>Cytophagales</taxon>
        <taxon>Fulvivirgaceae</taxon>
        <taxon>Fulvivirga</taxon>
    </lineage>
</organism>
<evidence type="ECO:0000313" key="8">
    <source>
        <dbReference type="EMBL" id="MCA6075674.1"/>
    </source>
</evidence>
<dbReference type="EMBL" id="JAIXNE010000003">
    <property type="protein sequence ID" value="MCA6075674.1"/>
    <property type="molecule type" value="Genomic_DNA"/>
</dbReference>
<keyword evidence="2" id="KW-0004">4Fe-4S</keyword>
<gene>
    <name evidence="7" type="ORF">LDX50_06435</name>
    <name evidence="8" type="ORF">LDX50_12405</name>
    <name evidence="9" type="ORF">LDX50_18125</name>
</gene>
<evidence type="ECO:0000313" key="9">
    <source>
        <dbReference type="EMBL" id="MCA6076802.1"/>
    </source>
</evidence>
<evidence type="ECO:0000256" key="5">
    <source>
        <dbReference type="ARBA" id="ARBA00023014"/>
    </source>
</evidence>
<dbReference type="SMART" id="SM00928">
    <property type="entry name" value="NADH_4Fe-4S"/>
    <property type="match status" value="1"/>
</dbReference>
<dbReference type="SUPFAM" id="SSF52833">
    <property type="entry name" value="Thioredoxin-like"/>
    <property type="match status" value="1"/>
</dbReference>
<dbReference type="GO" id="GO:0010181">
    <property type="term" value="F:FMN binding"/>
    <property type="evidence" value="ECO:0007669"/>
    <property type="project" value="InterPro"/>
</dbReference>
<keyword evidence="4" id="KW-0408">Iron</keyword>
<feature type="domain" description="NADH-ubiquinone oxidoreductase 51kDa subunit iron-sulphur binding" evidence="6">
    <location>
        <begin position="460"/>
        <end position="505"/>
    </location>
</feature>